<evidence type="ECO:0000259" key="1">
    <source>
        <dbReference type="Pfam" id="PF06902"/>
    </source>
</evidence>
<reference evidence="3 5" key="2">
    <citation type="submission" date="2019-03" db="EMBL/GenBank/DDBJ databases">
        <title>Genomic Encyclopedia of Type Strains, Phase IV (KMG-IV): sequencing the most valuable type-strain genomes for metagenomic binning, comparative biology and taxonomic classification.</title>
        <authorList>
            <person name="Goeker M."/>
        </authorList>
    </citation>
    <scope>NUCLEOTIDE SEQUENCE [LARGE SCALE GENOMIC DNA]</scope>
    <source>
        <strain evidence="3 5">DSM 20580</strain>
    </source>
</reference>
<accession>A0A8B4Q8J5</accession>
<organism evidence="2 4">
    <name type="scientific">Kurthia zopfii</name>
    <dbReference type="NCBI Taxonomy" id="1650"/>
    <lineage>
        <taxon>Bacteria</taxon>
        <taxon>Bacillati</taxon>
        <taxon>Bacillota</taxon>
        <taxon>Bacilli</taxon>
        <taxon>Bacillales</taxon>
        <taxon>Caryophanaceae</taxon>
        <taxon>Kurthia</taxon>
    </lineage>
</organism>
<evidence type="ECO:0000313" key="3">
    <source>
        <dbReference type="EMBL" id="TDR33836.1"/>
    </source>
</evidence>
<comment type="caution">
    <text evidence="2">The sequence shown here is derived from an EMBL/GenBank/DDBJ whole genome shotgun (WGS) entry which is preliminary data.</text>
</comment>
<dbReference type="OrthoDB" id="9793389at2"/>
<dbReference type="Proteomes" id="UP000254330">
    <property type="component" value="Unassembled WGS sequence"/>
</dbReference>
<reference evidence="2 4" key="1">
    <citation type="submission" date="2018-06" db="EMBL/GenBank/DDBJ databases">
        <authorList>
            <consortium name="Pathogen Informatics"/>
            <person name="Doyle S."/>
        </authorList>
    </citation>
    <scope>NUCLEOTIDE SEQUENCE [LARGE SCALE GENOMIC DNA]</scope>
    <source>
        <strain evidence="2 4">NCTC10597</strain>
    </source>
</reference>
<sequence length="77" mass="8538">MNEQQLVDQGYRKYSGEKIDVFFNANVCTHSAHCVTSINEVFNLKNKPWINADAASADEVAKIVSGCPSGALQYIMR</sequence>
<name>A0A8B4Q8J5_9BACL</name>
<feature type="domain" description="Divergent 4Fe-4S mono-cluster" evidence="1">
    <location>
        <begin position="14"/>
        <end position="75"/>
    </location>
</feature>
<dbReference type="RefSeq" id="WP_109350737.1">
    <property type="nucleotide sequence ID" value="NZ_BJUE01000069.1"/>
</dbReference>
<dbReference type="Proteomes" id="UP000294641">
    <property type="component" value="Unassembled WGS sequence"/>
</dbReference>
<dbReference type="EMBL" id="SNZG01000047">
    <property type="protein sequence ID" value="TDR33836.1"/>
    <property type="molecule type" value="Genomic_DNA"/>
</dbReference>
<evidence type="ECO:0000313" key="4">
    <source>
        <dbReference type="Proteomes" id="UP000254330"/>
    </source>
</evidence>
<evidence type="ECO:0000313" key="2">
    <source>
        <dbReference type="EMBL" id="STX08895.1"/>
    </source>
</evidence>
<dbReference type="InterPro" id="IPR010693">
    <property type="entry name" value="Divergent_4Fe-4S_mono-cluster"/>
</dbReference>
<dbReference type="AlphaFoldDB" id="A0A8B4Q8J5"/>
<keyword evidence="5" id="KW-1185">Reference proteome</keyword>
<gene>
    <name evidence="3" type="ORF">DFR61_14717</name>
    <name evidence="2" type="ORF">NCTC10597_00563</name>
</gene>
<protein>
    <submittedName>
        <fullName evidence="3">Fe-S cluster protein YjdI</fullName>
    </submittedName>
    <submittedName>
        <fullName evidence="2">Uncharacterized conserved protein</fullName>
    </submittedName>
</protein>
<dbReference type="Pfam" id="PF06902">
    <property type="entry name" value="Fer4_19"/>
    <property type="match status" value="1"/>
</dbReference>
<proteinExistence type="predicted"/>
<dbReference type="EMBL" id="UGNP01000001">
    <property type="protein sequence ID" value="STX08895.1"/>
    <property type="molecule type" value="Genomic_DNA"/>
</dbReference>
<evidence type="ECO:0000313" key="5">
    <source>
        <dbReference type="Proteomes" id="UP000294641"/>
    </source>
</evidence>